<gene>
    <name evidence="2" type="ORF">UFOPK1493_03019</name>
</gene>
<dbReference type="EMBL" id="CAEZSR010000149">
    <property type="protein sequence ID" value="CAB4580340.1"/>
    <property type="molecule type" value="Genomic_DNA"/>
</dbReference>
<dbReference type="AlphaFoldDB" id="A0A6J6EUV9"/>
<sequence>MITTNDIVNVTWPISWVVVPPGMPVYTWVNTRNRATPKTSSGVTIGTIISVLAPVEVRLRQRCSPIAIATPIGVAISMQRPARRSVFHIAVCSVSSCHTDATGSPQYQRNDGDWNADRLRPELSEMRTATSTGSSDHRTYSQVSNASQRARPWRLRNGRGALIARPRAGPASWPAGSTPSARTAAA</sequence>
<accession>A0A6J6EUV9</accession>
<reference evidence="2" key="1">
    <citation type="submission" date="2020-05" db="EMBL/GenBank/DDBJ databases">
        <authorList>
            <person name="Chiriac C."/>
            <person name="Salcher M."/>
            <person name="Ghai R."/>
            <person name="Kavagutti S V."/>
        </authorList>
    </citation>
    <scope>NUCLEOTIDE SEQUENCE</scope>
</reference>
<feature type="region of interest" description="Disordered" evidence="1">
    <location>
        <begin position="126"/>
        <end position="186"/>
    </location>
</feature>
<evidence type="ECO:0000313" key="2">
    <source>
        <dbReference type="EMBL" id="CAB4580340.1"/>
    </source>
</evidence>
<name>A0A6J6EUV9_9ZZZZ</name>
<feature type="compositionally biased region" description="Polar residues" evidence="1">
    <location>
        <begin position="175"/>
        <end position="186"/>
    </location>
</feature>
<proteinExistence type="predicted"/>
<evidence type="ECO:0000256" key="1">
    <source>
        <dbReference type="SAM" id="MobiDB-lite"/>
    </source>
</evidence>
<organism evidence="2">
    <name type="scientific">freshwater metagenome</name>
    <dbReference type="NCBI Taxonomy" id="449393"/>
    <lineage>
        <taxon>unclassified sequences</taxon>
        <taxon>metagenomes</taxon>
        <taxon>ecological metagenomes</taxon>
    </lineage>
</organism>
<feature type="compositionally biased region" description="Polar residues" evidence="1">
    <location>
        <begin position="127"/>
        <end position="148"/>
    </location>
</feature>
<protein>
    <submittedName>
        <fullName evidence="2">Unannotated protein</fullName>
    </submittedName>
</protein>